<dbReference type="Proteomes" id="UP000826656">
    <property type="component" value="Unassembled WGS sequence"/>
</dbReference>
<comment type="caution">
    <text evidence="2">The sequence shown here is derived from an EMBL/GenBank/DDBJ whole genome shotgun (WGS) entry which is preliminary data.</text>
</comment>
<organism evidence="2 3">
    <name type="scientific">Solanum tuberosum</name>
    <name type="common">Potato</name>
    <dbReference type="NCBI Taxonomy" id="4113"/>
    <lineage>
        <taxon>Eukaryota</taxon>
        <taxon>Viridiplantae</taxon>
        <taxon>Streptophyta</taxon>
        <taxon>Embryophyta</taxon>
        <taxon>Tracheophyta</taxon>
        <taxon>Spermatophyta</taxon>
        <taxon>Magnoliopsida</taxon>
        <taxon>eudicotyledons</taxon>
        <taxon>Gunneridae</taxon>
        <taxon>Pentapetalae</taxon>
        <taxon>asterids</taxon>
        <taxon>lamiids</taxon>
        <taxon>Solanales</taxon>
        <taxon>Solanaceae</taxon>
        <taxon>Solanoideae</taxon>
        <taxon>Solaneae</taxon>
        <taxon>Solanum</taxon>
    </lineage>
</organism>
<keyword evidence="3" id="KW-1185">Reference proteome</keyword>
<sequence>MTTTSWETYNGTFVSVSTLDGAGNILSLAYDTVDSKNDASCWIWFFEQFREASGLKENMCIVSDRNTRFIKIVSRAFESVLCHDKGIQQSDFDVLMEKVNKLMFG</sequence>
<reference evidence="2 3" key="1">
    <citation type="journal article" date="2021" name="bioRxiv">
        <title>Chromosome-scale and haplotype-resolved genome assembly of a tetraploid potato cultivar.</title>
        <authorList>
            <person name="Sun H."/>
            <person name="Jiao W.-B."/>
            <person name="Krause K."/>
            <person name="Campoy J.A."/>
            <person name="Goel M."/>
            <person name="Folz-Donahue K."/>
            <person name="Kukat C."/>
            <person name="Huettel B."/>
            <person name="Schneeberger K."/>
        </authorList>
    </citation>
    <scope>NUCLEOTIDE SEQUENCE [LARGE SCALE GENOMIC DNA]</scope>
    <source>
        <strain evidence="2">SolTubOtavaFocal</strain>
        <tissue evidence="2">Leaves</tissue>
    </source>
</reference>
<evidence type="ECO:0000313" key="3">
    <source>
        <dbReference type="Proteomes" id="UP000826656"/>
    </source>
</evidence>
<gene>
    <name evidence="2" type="ORF">KY290_000465</name>
</gene>
<protein>
    <recommendedName>
        <fullName evidence="1">MULE transposase domain-containing protein</fullName>
    </recommendedName>
</protein>
<dbReference type="Pfam" id="PF10551">
    <property type="entry name" value="MULE"/>
    <property type="match status" value="1"/>
</dbReference>
<name>A0ABQ7WJE1_SOLTU</name>
<dbReference type="EMBL" id="JAIVGD010000001">
    <property type="protein sequence ID" value="KAH0780867.1"/>
    <property type="molecule type" value="Genomic_DNA"/>
</dbReference>
<accession>A0ABQ7WJE1</accession>
<dbReference type="InterPro" id="IPR018289">
    <property type="entry name" value="MULE_transposase_dom"/>
</dbReference>
<evidence type="ECO:0000313" key="2">
    <source>
        <dbReference type="EMBL" id="KAH0780867.1"/>
    </source>
</evidence>
<feature type="domain" description="MULE transposase" evidence="1">
    <location>
        <begin position="7"/>
        <end position="77"/>
    </location>
</feature>
<proteinExistence type="predicted"/>
<evidence type="ECO:0000259" key="1">
    <source>
        <dbReference type="Pfam" id="PF10551"/>
    </source>
</evidence>